<name>T0YDX7_9ZZZZ</name>
<dbReference type="PANTHER" id="PTHR11712:SF336">
    <property type="entry name" value="3-OXOACYL-[ACYL-CARRIER-PROTEIN] SYNTHASE, MITOCHONDRIAL"/>
    <property type="match status" value="1"/>
</dbReference>
<dbReference type="InterPro" id="IPR014030">
    <property type="entry name" value="Ketoacyl_synth_N"/>
</dbReference>
<dbReference type="InterPro" id="IPR000794">
    <property type="entry name" value="Beta-ketoacyl_synthase"/>
</dbReference>
<dbReference type="PROSITE" id="PS51257">
    <property type="entry name" value="PROKAR_LIPOPROTEIN"/>
    <property type="match status" value="1"/>
</dbReference>
<proteinExistence type="predicted"/>
<comment type="caution">
    <text evidence="3">The sequence shown here is derived from an EMBL/GenBank/DDBJ whole genome shotgun (WGS) entry which is preliminary data.</text>
</comment>
<dbReference type="GO" id="GO:0004315">
    <property type="term" value="F:3-oxoacyl-[acyl-carrier-protein] synthase activity"/>
    <property type="evidence" value="ECO:0007669"/>
    <property type="project" value="TreeGrafter"/>
</dbReference>
<evidence type="ECO:0000313" key="3">
    <source>
        <dbReference type="EMBL" id="EQD33571.1"/>
    </source>
</evidence>
<dbReference type="GO" id="GO:0005829">
    <property type="term" value="C:cytosol"/>
    <property type="evidence" value="ECO:0007669"/>
    <property type="project" value="TreeGrafter"/>
</dbReference>
<dbReference type="EMBL" id="AUZZ01009458">
    <property type="protein sequence ID" value="EQD33571.1"/>
    <property type="molecule type" value="Genomic_DNA"/>
</dbReference>
<dbReference type="AlphaFoldDB" id="T0YDX7"/>
<dbReference type="InterPro" id="IPR016039">
    <property type="entry name" value="Thiolase-like"/>
</dbReference>
<evidence type="ECO:0000256" key="1">
    <source>
        <dbReference type="ARBA" id="ARBA00022679"/>
    </source>
</evidence>
<dbReference type="Gene3D" id="3.40.47.10">
    <property type="match status" value="1"/>
</dbReference>
<feature type="non-terminal residue" evidence="3">
    <location>
        <position position="132"/>
    </location>
</feature>
<dbReference type="SUPFAM" id="SSF53901">
    <property type="entry name" value="Thiolase-like"/>
    <property type="match status" value="1"/>
</dbReference>
<organism evidence="3">
    <name type="scientific">mine drainage metagenome</name>
    <dbReference type="NCBI Taxonomy" id="410659"/>
    <lineage>
        <taxon>unclassified sequences</taxon>
        <taxon>metagenomes</taxon>
        <taxon>ecological metagenomes</taxon>
    </lineage>
</organism>
<reference evidence="3" key="2">
    <citation type="journal article" date="2014" name="ISME J.">
        <title>Microbial stratification in low pH oxic and suboxic macroscopic growths along an acid mine drainage.</title>
        <authorList>
            <person name="Mendez-Garcia C."/>
            <person name="Mesa V."/>
            <person name="Sprenger R.R."/>
            <person name="Richter M."/>
            <person name="Diez M.S."/>
            <person name="Solano J."/>
            <person name="Bargiela R."/>
            <person name="Golyshina O.V."/>
            <person name="Manteca A."/>
            <person name="Ramos J.L."/>
            <person name="Gallego J.R."/>
            <person name="Llorente I."/>
            <person name="Martins Dos Santos V.A."/>
            <person name="Jensen O.N."/>
            <person name="Pelaez A.I."/>
            <person name="Sanchez J."/>
            <person name="Ferrer M."/>
        </authorList>
    </citation>
    <scope>NUCLEOTIDE SEQUENCE</scope>
</reference>
<keyword evidence="1" id="KW-0808">Transferase</keyword>
<gene>
    <name evidence="3" type="ORF">B2A_13081</name>
</gene>
<dbReference type="GO" id="GO:0006633">
    <property type="term" value="P:fatty acid biosynthetic process"/>
    <property type="evidence" value="ECO:0007669"/>
    <property type="project" value="TreeGrafter"/>
</dbReference>
<dbReference type="Pfam" id="PF00109">
    <property type="entry name" value="ketoacyl-synt"/>
    <property type="match status" value="1"/>
</dbReference>
<reference evidence="3" key="1">
    <citation type="submission" date="2013-08" db="EMBL/GenBank/DDBJ databases">
        <authorList>
            <person name="Mendez C."/>
            <person name="Richter M."/>
            <person name="Ferrer M."/>
            <person name="Sanchez J."/>
        </authorList>
    </citation>
    <scope>NUCLEOTIDE SEQUENCE</scope>
</reference>
<sequence>MARPGRRRVAVTGLGVVSCCGIGNDAFFAGLSAPAPVGEHRVYDFDPSPFFDVKQARRADRFQQFSVASAQMALDDAGNLDVDPGRAGVIFGTGVGGLETLQEQITVLVPKGARRVSPFLVPMMMANAGAAA</sequence>
<evidence type="ECO:0000259" key="2">
    <source>
        <dbReference type="Pfam" id="PF00109"/>
    </source>
</evidence>
<protein>
    <submittedName>
        <fullName evidence="3">3-oxoacyl-(Acyl-carrier-protein) synthase 2</fullName>
    </submittedName>
</protein>
<feature type="domain" description="Beta-ketoacyl synthase-like N-terminal" evidence="2">
    <location>
        <begin position="42"/>
        <end position="131"/>
    </location>
</feature>
<dbReference type="PANTHER" id="PTHR11712">
    <property type="entry name" value="POLYKETIDE SYNTHASE-RELATED"/>
    <property type="match status" value="1"/>
</dbReference>
<accession>T0YDX7</accession>